<dbReference type="Gene3D" id="1.10.101.10">
    <property type="entry name" value="PGBD-like superfamily/PGBD"/>
    <property type="match status" value="1"/>
</dbReference>
<dbReference type="SUPFAM" id="SSF47090">
    <property type="entry name" value="PGBD-like"/>
    <property type="match status" value="1"/>
</dbReference>
<evidence type="ECO:0000313" key="4">
    <source>
        <dbReference type="Proteomes" id="UP000824072"/>
    </source>
</evidence>
<dbReference type="InterPro" id="IPR002477">
    <property type="entry name" value="Peptidoglycan-bd-like"/>
</dbReference>
<accession>A0A9D1LC70</accession>
<dbReference type="Pfam" id="PF01471">
    <property type="entry name" value="PG_binding_1"/>
    <property type="match status" value="1"/>
</dbReference>
<dbReference type="EMBL" id="DVMU01000061">
    <property type="protein sequence ID" value="HIU33461.1"/>
    <property type="molecule type" value="Genomic_DNA"/>
</dbReference>
<feature type="compositionally biased region" description="Polar residues" evidence="1">
    <location>
        <begin position="54"/>
        <end position="65"/>
    </location>
</feature>
<feature type="region of interest" description="Disordered" evidence="1">
    <location>
        <begin position="54"/>
        <end position="97"/>
    </location>
</feature>
<evidence type="ECO:0000259" key="2">
    <source>
        <dbReference type="Pfam" id="PF01471"/>
    </source>
</evidence>
<organism evidence="3 4">
    <name type="scientific">Candidatus Pullichristensenella excrementigallinarum</name>
    <dbReference type="NCBI Taxonomy" id="2840907"/>
    <lineage>
        <taxon>Bacteria</taxon>
        <taxon>Bacillati</taxon>
        <taxon>Bacillota</taxon>
        <taxon>Clostridia</taxon>
        <taxon>Candidatus Pullichristensenella</taxon>
    </lineage>
</organism>
<comment type="caution">
    <text evidence="3">The sequence shown here is derived from an EMBL/GenBank/DDBJ whole genome shotgun (WGS) entry which is preliminary data.</text>
</comment>
<reference evidence="3" key="2">
    <citation type="journal article" date="2021" name="PeerJ">
        <title>Extensive microbial diversity within the chicken gut microbiome revealed by metagenomics and culture.</title>
        <authorList>
            <person name="Gilroy R."/>
            <person name="Ravi A."/>
            <person name="Getino M."/>
            <person name="Pursley I."/>
            <person name="Horton D.L."/>
            <person name="Alikhan N.F."/>
            <person name="Baker D."/>
            <person name="Gharbi K."/>
            <person name="Hall N."/>
            <person name="Watson M."/>
            <person name="Adriaenssens E.M."/>
            <person name="Foster-Nyarko E."/>
            <person name="Jarju S."/>
            <person name="Secka A."/>
            <person name="Antonio M."/>
            <person name="Oren A."/>
            <person name="Chaudhuri R.R."/>
            <person name="La Ragione R."/>
            <person name="Hildebrand F."/>
            <person name="Pallen M.J."/>
        </authorList>
    </citation>
    <scope>NUCLEOTIDE SEQUENCE</scope>
    <source>
        <strain evidence="3">ChiHcec3-11533</strain>
    </source>
</reference>
<sequence>MDNRARAAMIRKVERRIRAKYRKRGLILFLVALFLGLLLGVLACKQGIIPVKSSSSARPSATVTAQPEYDGALSEVESTPTPMLATPTPTPENAPLAATEAPEQGGVLSNEALSSLLGGITSVDQGNSNDQTQPVTTAQVLPTPTPAATLLTPDGGQDTSVQAVAVEPTAAVVETDPNAKGSKSNPVRAGEAFEFETQVLSDGMKRTNTSSSEYETLRFSITLKNFLMPDYFQANYANRYKLTGTEAGAELEMTLLSSTGTNSILPQNAVLITFENDQGTINEGYQLMDAAISGTYDIPLAPGETKTLYKRFKYSEEEAMKYMVLTYYIDGAAYKAYFLLEVVEPVVTYNTLVKGDRNDEVKALQERLVELGYLSDTADGIFGSNTESAIRAAQANGGLAQTGVADNEFQQFIFSDSAPSASGT</sequence>
<dbReference type="InterPro" id="IPR036366">
    <property type="entry name" value="PGBDSf"/>
</dbReference>
<gene>
    <name evidence="3" type="ORF">IAB02_02735</name>
</gene>
<protein>
    <submittedName>
        <fullName evidence="3">Peptidoglycan-binding protein</fullName>
    </submittedName>
</protein>
<name>A0A9D1LC70_9FIRM</name>
<dbReference type="AlphaFoldDB" id="A0A9D1LC70"/>
<evidence type="ECO:0000313" key="3">
    <source>
        <dbReference type="EMBL" id="HIU33461.1"/>
    </source>
</evidence>
<feature type="domain" description="Peptidoglycan binding-like" evidence="2">
    <location>
        <begin position="358"/>
        <end position="409"/>
    </location>
</feature>
<dbReference type="Proteomes" id="UP000824072">
    <property type="component" value="Unassembled WGS sequence"/>
</dbReference>
<evidence type="ECO:0000256" key="1">
    <source>
        <dbReference type="SAM" id="MobiDB-lite"/>
    </source>
</evidence>
<proteinExistence type="predicted"/>
<reference evidence="3" key="1">
    <citation type="submission" date="2020-10" db="EMBL/GenBank/DDBJ databases">
        <authorList>
            <person name="Gilroy R."/>
        </authorList>
    </citation>
    <scope>NUCLEOTIDE SEQUENCE</scope>
    <source>
        <strain evidence="3">ChiHcec3-11533</strain>
    </source>
</reference>
<dbReference type="InterPro" id="IPR036365">
    <property type="entry name" value="PGBD-like_sf"/>
</dbReference>